<organism evidence="1 2">
    <name type="scientific">Avena sativa</name>
    <name type="common">Oat</name>
    <dbReference type="NCBI Taxonomy" id="4498"/>
    <lineage>
        <taxon>Eukaryota</taxon>
        <taxon>Viridiplantae</taxon>
        <taxon>Streptophyta</taxon>
        <taxon>Embryophyta</taxon>
        <taxon>Tracheophyta</taxon>
        <taxon>Spermatophyta</taxon>
        <taxon>Magnoliopsida</taxon>
        <taxon>Liliopsida</taxon>
        <taxon>Poales</taxon>
        <taxon>Poaceae</taxon>
        <taxon>BOP clade</taxon>
        <taxon>Pooideae</taxon>
        <taxon>Poodae</taxon>
        <taxon>Poeae</taxon>
        <taxon>Poeae Chloroplast Group 1 (Aveneae type)</taxon>
        <taxon>Aveninae</taxon>
        <taxon>Avena</taxon>
    </lineage>
</organism>
<dbReference type="Proteomes" id="UP001732700">
    <property type="component" value="Chromosome 4C"/>
</dbReference>
<sequence length="431" mass="49034">MSRLVLSRCCGLTPLRARRRGSAIALPSPPHLAAGPRRPAANTIHRHWALRVSAPLRHTSVFDNDKNSSRGGEEAASGSSSEEFDPGAPPPFTLADIRAAIPKHCWVRDTWRSMSYVVRDFIVVFGLAAAAARFDSWLFWPFYWVAQGTMFWALFVIGHDCGHGSFSKNPNLNSVVGHILNAPTLVPYHGWRISHRTHHQNQGHVEKDESWNPLPQRMYNSLDILTKNMRFTLPFPMLAFPVYLFIRSPGKTGSHFHPNSDVFLPNEKKDVLTSTASCLAMVGVLAHLTFVMGPLMMIKLYAIPYLIFILWLDFVTYLNHHGHHDKIPWYRGKEWSYLRGGLTTIDRDYGLINNIHHDISTHVIHHLFPQIPHYHLVEATEAAKPVLGKYYREPEKSGPLPFHLLKELSRSLKNDRYVSDTGDVVYYQSEP</sequence>
<accession>A0ACD5WZ74</accession>
<proteinExistence type="predicted"/>
<protein>
    <submittedName>
        <fullName evidence="1">Uncharacterized protein</fullName>
    </submittedName>
</protein>
<reference evidence="1" key="1">
    <citation type="submission" date="2021-05" db="EMBL/GenBank/DDBJ databases">
        <authorList>
            <person name="Scholz U."/>
            <person name="Mascher M."/>
            <person name="Fiebig A."/>
        </authorList>
    </citation>
    <scope>NUCLEOTIDE SEQUENCE [LARGE SCALE GENOMIC DNA]</scope>
</reference>
<name>A0ACD5WZ74_AVESA</name>
<dbReference type="EnsemblPlants" id="AVESA.00010b.r2.4CG1322660.1">
    <property type="protein sequence ID" value="AVESA.00010b.r2.4CG1322660.1.CDS"/>
    <property type="gene ID" value="AVESA.00010b.r2.4CG1322660"/>
</dbReference>
<evidence type="ECO:0000313" key="2">
    <source>
        <dbReference type="Proteomes" id="UP001732700"/>
    </source>
</evidence>
<evidence type="ECO:0000313" key="1">
    <source>
        <dbReference type="EnsemblPlants" id="AVESA.00010b.r2.4CG1322660.1.CDS"/>
    </source>
</evidence>
<keyword evidence="2" id="KW-1185">Reference proteome</keyword>
<reference evidence="1" key="2">
    <citation type="submission" date="2025-09" db="UniProtKB">
        <authorList>
            <consortium name="EnsemblPlants"/>
        </authorList>
    </citation>
    <scope>IDENTIFICATION</scope>
</reference>